<organism evidence="2 3">
    <name type="scientific">Companilactobacillus nuruki</name>
    <dbReference type="NCBI Taxonomy" id="1993540"/>
    <lineage>
        <taxon>Bacteria</taxon>
        <taxon>Bacillati</taxon>
        <taxon>Bacillota</taxon>
        <taxon>Bacilli</taxon>
        <taxon>Lactobacillales</taxon>
        <taxon>Lactobacillaceae</taxon>
        <taxon>Companilactobacillus</taxon>
    </lineage>
</organism>
<proteinExistence type="predicted"/>
<dbReference type="CDD" id="cd06325">
    <property type="entry name" value="PBP1_ABC_unchar_transporter"/>
    <property type="match status" value="1"/>
</dbReference>
<evidence type="ECO:0000313" key="2">
    <source>
        <dbReference type="EMBL" id="PMD69080.1"/>
    </source>
</evidence>
<dbReference type="InterPro" id="IPR028082">
    <property type="entry name" value="Peripla_BP_I"/>
</dbReference>
<dbReference type="PANTHER" id="PTHR35271">
    <property type="entry name" value="ABC TRANSPORTER, SUBSTRATE-BINDING LIPOPROTEIN-RELATED"/>
    <property type="match status" value="1"/>
</dbReference>
<dbReference type="SUPFAM" id="SSF53822">
    <property type="entry name" value="Periplasmic binding protein-like I"/>
    <property type="match status" value="1"/>
</dbReference>
<dbReference type="Gene3D" id="3.40.50.2300">
    <property type="match status" value="2"/>
</dbReference>
<keyword evidence="1" id="KW-0472">Membrane</keyword>
<evidence type="ECO:0000256" key="1">
    <source>
        <dbReference type="SAM" id="Phobius"/>
    </source>
</evidence>
<dbReference type="NCBIfam" id="NF041285">
    <property type="entry name" value="ABC_SBP_TrpX"/>
    <property type="match status" value="1"/>
</dbReference>
<keyword evidence="1" id="KW-1133">Transmembrane helix</keyword>
<dbReference type="InterPro" id="IPR007487">
    <property type="entry name" value="ABC_transpt-TYRBP-like"/>
</dbReference>
<dbReference type="Proteomes" id="UP000235649">
    <property type="component" value="Unassembled WGS sequence"/>
</dbReference>
<dbReference type="AlphaFoldDB" id="A0A2N7ATA5"/>
<sequence length="338" mass="36136">MKNTKKLYMTIAGLIGLAVILIGTYFYTGRTNSQQAKAIPKVGVLQLMSHPALDQINKGIDDTLKKNGYIDGKTVHIEFQNAQGDQSNLRTISKKFVQDNVDVAVGIATPAVQSLMNATKTTPIILGGISNPVGSGLIKSEKRPGGNVTGVAGTSPLKDQLTLMEQVIPNLKTIGIIYTSDDSPAASQVQEMKNLAQKDGIDVKISTISGINDLQQVATDLSNKVQTIYVPTDNTVASGMKLLSSIAAKKNIAVFPGATTMVKDGGLATNGISQYELGVKTGEHVVRVLQGKENTATTPVTNVNKGHIMLNEKMAKKLHIKFPNYLIQKAKKDGQIIK</sequence>
<dbReference type="EMBL" id="NIPR01000033">
    <property type="protein sequence ID" value="PMD69080.1"/>
    <property type="molecule type" value="Genomic_DNA"/>
</dbReference>
<protein>
    <submittedName>
        <fullName evidence="2">Peptide ABC transporter substrate-binding protein</fullName>
    </submittedName>
</protein>
<reference evidence="2 3" key="1">
    <citation type="submission" date="2017-05" db="EMBL/GenBank/DDBJ databases">
        <title>Lactobacillus nurukis nov., sp. nov., isolated from nuruk.</title>
        <authorList>
            <person name="Kim S.-J."/>
        </authorList>
    </citation>
    <scope>NUCLEOTIDE SEQUENCE [LARGE SCALE GENOMIC DNA]</scope>
    <source>
        <strain evidence="2 3">SYF10-1a</strain>
    </source>
</reference>
<keyword evidence="3" id="KW-1185">Reference proteome</keyword>
<keyword evidence="1" id="KW-0812">Transmembrane</keyword>
<dbReference type="PANTHER" id="PTHR35271:SF1">
    <property type="entry name" value="ABC TRANSPORTER, SUBSTRATE-BINDING LIPOPROTEIN"/>
    <property type="match status" value="1"/>
</dbReference>
<comment type="caution">
    <text evidence="2">The sequence shown here is derived from an EMBL/GenBank/DDBJ whole genome shotgun (WGS) entry which is preliminary data.</text>
</comment>
<feature type="transmembrane region" description="Helical" evidence="1">
    <location>
        <begin position="7"/>
        <end position="27"/>
    </location>
</feature>
<gene>
    <name evidence="2" type="ORF">CBP76_08650</name>
</gene>
<evidence type="ECO:0000313" key="3">
    <source>
        <dbReference type="Proteomes" id="UP000235649"/>
    </source>
</evidence>
<accession>A0A2N7ATA5</accession>
<dbReference type="OrthoDB" id="9776955at2"/>
<dbReference type="InterPro" id="IPR047776">
    <property type="entry name" value="ABC_SBP_TrpX-like"/>
</dbReference>
<dbReference type="Pfam" id="PF04392">
    <property type="entry name" value="ABC_sub_bind"/>
    <property type="match status" value="1"/>
</dbReference>
<name>A0A2N7ATA5_9LACO</name>